<accession>A0A937RCH5</accession>
<comment type="caution">
    <text evidence="3">The sequence shown here is derived from an EMBL/GenBank/DDBJ whole genome shotgun (WGS) entry which is preliminary data.</text>
</comment>
<evidence type="ECO:0000256" key="1">
    <source>
        <dbReference type="ARBA" id="ARBA00005791"/>
    </source>
</evidence>
<dbReference type="SUPFAM" id="SSF52833">
    <property type="entry name" value="Thioredoxin-like"/>
    <property type="match status" value="1"/>
</dbReference>
<comment type="similarity">
    <text evidence="1">Belongs to the thioredoxin family. DsbA subfamily.</text>
</comment>
<protein>
    <submittedName>
        <fullName evidence="3">DsbA family protein</fullName>
    </submittedName>
</protein>
<dbReference type="PROSITE" id="PS51352">
    <property type="entry name" value="THIOREDOXIN_2"/>
    <property type="match status" value="1"/>
</dbReference>
<dbReference type="InterPro" id="IPR013766">
    <property type="entry name" value="Thioredoxin_domain"/>
</dbReference>
<dbReference type="InterPro" id="IPR036249">
    <property type="entry name" value="Thioredoxin-like_sf"/>
</dbReference>
<keyword evidence="4" id="KW-1185">Reference proteome</keyword>
<dbReference type="Pfam" id="PF13462">
    <property type="entry name" value="Thioredoxin_4"/>
    <property type="match status" value="1"/>
</dbReference>
<dbReference type="PANTHER" id="PTHR13887">
    <property type="entry name" value="GLUTATHIONE S-TRANSFERASE KAPPA"/>
    <property type="match status" value="1"/>
</dbReference>
<feature type="domain" description="Thioredoxin" evidence="2">
    <location>
        <begin position="1"/>
        <end position="166"/>
    </location>
</feature>
<dbReference type="PANTHER" id="PTHR13887:SF55">
    <property type="entry name" value="SLR0313 PROTEIN"/>
    <property type="match status" value="1"/>
</dbReference>
<evidence type="ECO:0000313" key="3">
    <source>
        <dbReference type="EMBL" id="MBL7629583.1"/>
    </source>
</evidence>
<dbReference type="Proteomes" id="UP000604475">
    <property type="component" value="Unassembled WGS sequence"/>
</dbReference>
<evidence type="ECO:0000313" key="4">
    <source>
        <dbReference type="Proteomes" id="UP000604475"/>
    </source>
</evidence>
<dbReference type="AlphaFoldDB" id="A0A937RCH5"/>
<evidence type="ECO:0000259" key="2">
    <source>
        <dbReference type="PROSITE" id="PS51352"/>
    </source>
</evidence>
<gene>
    <name evidence="3" type="ORF">I7412_20910</name>
</gene>
<dbReference type="Gene3D" id="3.40.30.10">
    <property type="entry name" value="Glutaredoxin"/>
    <property type="match status" value="1"/>
</dbReference>
<name>A0A937RCH5_9ACTN</name>
<organism evidence="3 4">
    <name type="scientific">Frankia nepalensis</name>
    <dbReference type="NCBI Taxonomy" id="1836974"/>
    <lineage>
        <taxon>Bacteria</taxon>
        <taxon>Bacillati</taxon>
        <taxon>Actinomycetota</taxon>
        <taxon>Actinomycetes</taxon>
        <taxon>Frankiales</taxon>
        <taxon>Frankiaceae</taxon>
        <taxon>Frankia</taxon>
    </lineage>
</organism>
<sequence>MGERPSRGDPAAPVVLVEYGDFQCPYCAQAAPALHELVEVSGGLVRHEFRHFPVFQIHPYALTAALAAEAAHAHEMFWPMHDLLFAQQDRLKDVDLRMRAERLGLDPDLVVGDPAQPYGDAVEADYERGVAEGVRGTPTIFINGQPFRGRPELPALRRAVVVAAAAADPSVRRLG</sequence>
<dbReference type="EMBL" id="JAEACQ010000232">
    <property type="protein sequence ID" value="MBL7629583.1"/>
    <property type="molecule type" value="Genomic_DNA"/>
</dbReference>
<dbReference type="InterPro" id="IPR012336">
    <property type="entry name" value="Thioredoxin-like_fold"/>
</dbReference>
<reference evidence="3" key="1">
    <citation type="submission" date="2020-12" db="EMBL/GenBank/DDBJ databases">
        <title>Genomic characterization of non-nitrogen-fixing Frankia strains.</title>
        <authorList>
            <person name="Carlos-Shanley C."/>
            <person name="Guerra T."/>
            <person name="Hahn D."/>
        </authorList>
    </citation>
    <scope>NUCLEOTIDE SEQUENCE</scope>
    <source>
        <strain evidence="3">CN6</strain>
    </source>
</reference>
<proteinExistence type="inferred from homology"/>